<comment type="caution">
    <text evidence="1">The sequence shown here is derived from an EMBL/GenBank/DDBJ whole genome shotgun (WGS) entry which is preliminary data.</text>
</comment>
<dbReference type="RefSeq" id="WP_019859902.1">
    <property type="nucleotide sequence ID" value="NZ_CP033507.1"/>
</dbReference>
<reference evidence="1 2" key="1">
    <citation type="submission" date="2018-09" db="EMBL/GenBank/DDBJ databases">
        <title>Mesorhizobium carmichaelinearum sp. nov. isolated from Carmichaelinea spp. root nodules in New Zealand.</title>
        <authorList>
            <person name="De Meyer S.E."/>
        </authorList>
    </citation>
    <scope>NUCLEOTIDE SEQUENCE [LARGE SCALE GENOMIC DNA]</scope>
    <source>
        <strain evidence="1 2">LMG 28313</strain>
    </source>
</reference>
<evidence type="ECO:0000313" key="2">
    <source>
        <dbReference type="Proteomes" id="UP000275530"/>
    </source>
</evidence>
<accession>A0A6M7TJ55</accession>
<dbReference type="Proteomes" id="UP000275530">
    <property type="component" value="Unassembled WGS sequence"/>
</dbReference>
<sequence length="136" mass="14997">MMRYAVAYTTTLIAFLAIDAVWLTTMSQRLYRRYVGDILVDVFNPVPAAAFYLIYVVGLIIFATSPAFSSGKWTTAALNGALYGFFTYATYDLTNQATIRGWPTIITVADICWGSLLSAVAATVGFLVTRYYLRGA</sequence>
<dbReference type="EMBL" id="QZXA01000005">
    <property type="protein sequence ID" value="RJT33607.1"/>
    <property type="molecule type" value="Genomic_DNA"/>
</dbReference>
<organism evidence="1 2">
    <name type="scientific">Mesorhizobium jarvisii</name>
    <dbReference type="NCBI Taxonomy" id="1777867"/>
    <lineage>
        <taxon>Bacteria</taxon>
        <taxon>Pseudomonadati</taxon>
        <taxon>Pseudomonadota</taxon>
        <taxon>Alphaproteobacteria</taxon>
        <taxon>Hyphomicrobiales</taxon>
        <taxon>Phyllobacteriaceae</taxon>
        <taxon>Mesorhizobium</taxon>
    </lineage>
</organism>
<keyword evidence="2" id="KW-1185">Reference proteome</keyword>
<dbReference type="Pfam" id="PF09945">
    <property type="entry name" value="DUF2177"/>
    <property type="match status" value="1"/>
</dbReference>
<gene>
    <name evidence="1" type="ORF">D3242_13655</name>
</gene>
<proteinExistence type="predicted"/>
<protein>
    <submittedName>
        <fullName evidence="1">DUF2177 family protein</fullName>
    </submittedName>
</protein>
<evidence type="ECO:0000313" key="1">
    <source>
        <dbReference type="EMBL" id="RJT33607.1"/>
    </source>
</evidence>
<dbReference type="InterPro" id="IPR018687">
    <property type="entry name" value="DUF2177_membr"/>
</dbReference>
<dbReference type="AlphaFoldDB" id="A0A6M7TJ55"/>
<name>A0A6M7TJ55_9HYPH</name>